<evidence type="ECO:0000256" key="1">
    <source>
        <dbReference type="SAM" id="Phobius"/>
    </source>
</evidence>
<accession>A0ABQ3MR90</accession>
<comment type="caution">
    <text evidence="2">The sequence shown here is derived from an EMBL/GenBank/DDBJ whole genome shotgun (WGS) entry which is preliminary data.</text>
</comment>
<keyword evidence="3" id="KW-1185">Reference proteome</keyword>
<dbReference type="EMBL" id="BNAR01000014">
    <property type="protein sequence ID" value="GHH55098.1"/>
    <property type="molecule type" value="Genomic_DNA"/>
</dbReference>
<evidence type="ECO:0000313" key="3">
    <source>
        <dbReference type="Proteomes" id="UP000605568"/>
    </source>
</evidence>
<evidence type="ECO:0000313" key="2">
    <source>
        <dbReference type="EMBL" id="GHH55098.1"/>
    </source>
</evidence>
<reference evidence="3" key="1">
    <citation type="journal article" date="2019" name="Int. J. Syst. Evol. Microbiol.">
        <title>The Global Catalogue of Microorganisms (GCM) 10K type strain sequencing project: providing services to taxonomists for standard genome sequencing and annotation.</title>
        <authorList>
            <consortium name="The Broad Institute Genomics Platform"/>
            <consortium name="The Broad Institute Genome Sequencing Center for Infectious Disease"/>
            <person name="Wu L."/>
            <person name="Ma J."/>
        </authorList>
    </citation>
    <scope>NUCLEOTIDE SEQUENCE [LARGE SCALE GENOMIC DNA]</scope>
    <source>
        <strain evidence="3">CGMCC 4.7367</strain>
    </source>
</reference>
<gene>
    <name evidence="2" type="ORF">GCM10017774_71130</name>
</gene>
<feature type="transmembrane region" description="Helical" evidence="1">
    <location>
        <begin position="32"/>
        <end position="52"/>
    </location>
</feature>
<dbReference type="Proteomes" id="UP000605568">
    <property type="component" value="Unassembled WGS sequence"/>
</dbReference>
<feature type="transmembrane region" description="Helical" evidence="1">
    <location>
        <begin position="93"/>
        <end position="116"/>
    </location>
</feature>
<keyword evidence="1" id="KW-0472">Membrane</keyword>
<sequence>MCAGAWWMSFVPIGRSLCGTFSSSAIGCVGVVYLWVAPISAVVWAVVAWALLRLGRWRPVWPTTVLGPIGSVVLALAGGLTVVGMRARPPEVVGVLVVTIAAGAGYALASAVTAGYGERRDGAEHRGQDG</sequence>
<keyword evidence="1" id="KW-0812">Transmembrane</keyword>
<protein>
    <submittedName>
        <fullName evidence="2">Uncharacterized protein</fullName>
    </submittedName>
</protein>
<feature type="transmembrane region" description="Helical" evidence="1">
    <location>
        <begin position="64"/>
        <end position="87"/>
    </location>
</feature>
<name>A0ABQ3MR90_9PSEU</name>
<keyword evidence="1" id="KW-1133">Transmembrane helix</keyword>
<proteinExistence type="predicted"/>
<organism evidence="2 3">
    <name type="scientific">Lentzea cavernae</name>
    <dbReference type="NCBI Taxonomy" id="2020703"/>
    <lineage>
        <taxon>Bacteria</taxon>
        <taxon>Bacillati</taxon>
        <taxon>Actinomycetota</taxon>
        <taxon>Actinomycetes</taxon>
        <taxon>Pseudonocardiales</taxon>
        <taxon>Pseudonocardiaceae</taxon>
        <taxon>Lentzea</taxon>
    </lineage>
</organism>